<gene>
    <name evidence="1" type="ORF">FTUN_5140</name>
</gene>
<keyword evidence="1" id="KW-0648">Protein biosynthesis</keyword>
<evidence type="ECO:0000313" key="1">
    <source>
        <dbReference type="EMBL" id="QJW97565.1"/>
    </source>
</evidence>
<dbReference type="EMBL" id="CP053452">
    <property type="protein sequence ID" value="QJW97565.1"/>
    <property type="molecule type" value="Genomic_DNA"/>
</dbReference>
<protein>
    <submittedName>
        <fullName evidence="1">Translation initiation factor 2</fullName>
    </submittedName>
</protein>
<dbReference type="InterPro" id="IPR016024">
    <property type="entry name" value="ARM-type_fold"/>
</dbReference>
<dbReference type="Gene3D" id="1.25.10.10">
    <property type="entry name" value="Leucine-rich Repeat Variant"/>
    <property type="match status" value="1"/>
</dbReference>
<dbReference type="AlphaFoldDB" id="A0A6M5YU17"/>
<evidence type="ECO:0000313" key="2">
    <source>
        <dbReference type="Proteomes" id="UP000503447"/>
    </source>
</evidence>
<organism evidence="1 2">
    <name type="scientific">Frigoriglobus tundricola</name>
    <dbReference type="NCBI Taxonomy" id="2774151"/>
    <lineage>
        <taxon>Bacteria</taxon>
        <taxon>Pseudomonadati</taxon>
        <taxon>Planctomycetota</taxon>
        <taxon>Planctomycetia</taxon>
        <taxon>Gemmatales</taxon>
        <taxon>Gemmataceae</taxon>
        <taxon>Frigoriglobus</taxon>
    </lineage>
</organism>
<proteinExistence type="predicted"/>
<dbReference type="Proteomes" id="UP000503447">
    <property type="component" value="Chromosome"/>
</dbReference>
<keyword evidence="1" id="KW-0396">Initiation factor</keyword>
<keyword evidence="2" id="KW-1185">Reference proteome</keyword>
<reference evidence="2" key="1">
    <citation type="submission" date="2020-05" db="EMBL/GenBank/DDBJ databases">
        <title>Frigoriglobus tundricola gen. nov., sp. nov., a psychrotolerant cellulolytic planctomycete of the family Gemmataceae with two divergent copies of 16S rRNA gene.</title>
        <authorList>
            <person name="Kulichevskaya I.S."/>
            <person name="Ivanova A.A."/>
            <person name="Naumoff D.G."/>
            <person name="Beletsky A.V."/>
            <person name="Rijpstra W.I.C."/>
            <person name="Sinninghe Damste J.S."/>
            <person name="Mardanov A.V."/>
            <person name="Ravin N.V."/>
            <person name="Dedysh S.N."/>
        </authorList>
    </citation>
    <scope>NUCLEOTIDE SEQUENCE [LARGE SCALE GENOMIC DNA]</scope>
    <source>
        <strain evidence="2">PL17</strain>
    </source>
</reference>
<dbReference type="InterPro" id="IPR011989">
    <property type="entry name" value="ARM-like"/>
</dbReference>
<dbReference type="GO" id="GO:0003743">
    <property type="term" value="F:translation initiation factor activity"/>
    <property type="evidence" value="ECO:0007669"/>
    <property type="project" value="UniProtKB-KW"/>
</dbReference>
<sequence length="88" mass="9291">MTAPSARLTAAKALADGRHGSTDGVKGVLFQAAQLDPCGEVRAACITHLCTLGCYTPQFLGHIQTACNDTDEQVRDAAKAACEKMIRK</sequence>
<dbReference type="RefSeq" id="WP_171472909.1">
    <property type="nucleotide sequence ID" value="NZ_CP053452.2"/>
</dbReference>
<name>A0A6M5YU17_9BACT</name>
<dbReference type="KEGG" id="ftj:FTUN_5140"/>
<accession>A0A6M5YU17</accession>
<dbReference type="SUPFAM" id="SSF48371">
    <property type="entry name" value="ARM repeat"/>
    <property type="match status" value="1"/>
</dbReference>